<dbReference type="RefSeq" id="WP_010377269.1">
    <property type="nucleotide sequence ID" value="NZ_CP011925.1"/>
</dbReference>
<dbReference type="EMBL" id="CP011925">
    <property type="protein sequence ID" value="ATD10247.1"/>
    <property type="molecule type" value="Genomic_DNA"/>
</dbReference>
<accession>A0ABM6NMJ6</accession>
<evidence type="ECO:0000313" key="2">
    <source>
        <dbReference type="Proteomes" id="UP000016521"/>
    </source>
</evidence>
<dbReference type="Proteomes" id="UP000016521">
    <property type="component" value="Chromosome II"/>
</dbReference>
<name>A0ABM6NMJ6_PSEO7</name>
<sequence>MRNSIETSNVLLVYSVNTENNNERDSRGVRDDIREKLNFDSSYINIDGVDTAYATKYRIESDDFESEMKKAKTYFKKMLVDIANKRECEIRAVISITELGLIEIKHTISSN</sequence>
<proteinExistence type="predicted"/>
<reference evidence="1 2" key="1">
    <citation type="submission" date="2015-06" db="EMBL/GenBank/DDBJ databases">
        <authorList>
            <person name="Xie B.-B."/>
            <person name="Rong J.-C."/>
            <person name="Qin Q.-L."/>
            <person name="Zhang Y.-Z."/>
        </authorList>
    </citation>
    <scope>NUCLEOTIDE SEQUENCE [LARGE SCALE GENOMIC DNA]</scope>
    <source>
        <strain evidence="1 2">JCM 20779</strain>
    </source>
</reference>
<protein>
    <submittedName>
        <fullName evidence="1">Uncharacterized protein</fullName>
    </submittedName>
</protein>
<organism evidence="1 2">
    <name type="scientific">Pseudoalteromonas piscicida</name>
    <dbReference type="NCBI Taxonomy" id="43662"/>
    <lineage>
        <taxon>Bacteria</taxon>
        <taxon>Pseudomonadati</taxon>
        <taxon>Pseudomonadota</taxon>
        <taxon>Gammaproteobacteria</taxon>
        <taxon>Alteromonadales</taxon>
        <taxon>Pseudoalteromonadaceae</taxon>
        <taxon>Pseudoalteromonas</taxon>
    </lineage>
</organism>
<evidence type="ECO:0000313" key="1">
    <source>
        <dbReference type="EMBL" id="ATD10247.1"/>
    </source>
</evidence>
<keyword evidence="2" id="KW-1185">Reference proteome</keyword>
<gene>
    <name evidence="1" type="ORF">PPIS_b1241</name>
</gene>